<keyword evidence="1 2" id="KW-0175">Coiled coil</keyword>
<feature type="region of interest" description="Disordered" evidence="3">
    <location>
        <begin position="353"/>
        <end position="385"/>
    </location>
</feature>
<reference evidence="5" key="1">
    <citation type="submission" date="2018-07" db="EMBL/GenBank/DDBJ databases">
        <title>Comparative genomics of catfishes provides insights into carnivory and benthic adaptation.</title>
        <authorList>
            <person name="Zhang Y."/>
            <person name="Wang D."/>
            <person name="Peng Z."/>
            <person name="Zheng S."/>
            <person name="Shao F."/>
            <person name="Tao W."/>
        </authorList>
    </citation>
    <scope>NUCLEOTIDE SEQUENCE</scope>
    <source>
        <strain evidence="5">Chongqing</strain>
    </source>
</reference>
<comment type="caution">
    <text evidence="5">The sequence shown here is derived from an EMBL/GenBank/DDBJ whole genome shotgun (WGS) entry which is preliminary data.</text>
</comment>
<feature type="domain" description="Trichohyalin-plectin-homology" evidence="4">
    <location>
        <begin position="139"/>
        <end position="389"/>
    </location>
</feature>
<feature type="compositionally biased region" description="Basic and acidic residues" evidence="3">
    <location>
        <begin position="353"/>
        <end position="366"/>
    </location>
</feature>
<dbReference type="Proteomes" id="UP001205998">
    <property type="component" value="Unassembled WGS sequence"/>
</dbReference>
<accession>A0AAD5B3J1</accession>
<keyword evidence="6" id="KW-1185">Reference proteome</keyword>
<dbReference type="InterPro" id="IPR039986">
    <property type="entry name" value="CFAP210"/>
</dbReference>
<evidence type="ECO:0000256" key="3">
    <source>
        <dbReference type="SAM" id="MobiDB-lite"/>
    </source>
</evidence>
<dbReference type="InterPro" id="IPR043597">
    <property type="entry name" value="TPH_dom"/>
</dbReference>
<dbReference type="EMBL" id="MU546873">
    <property type="protein sequence ID" value="KAI5628069.1"/>
    <property type="molecule type" value="Genomic_DNA"/>
</dbReference>
<dbReference type="PANTHER" id="PTHR28663">
    <property type="entry name" value="COILED-COIL DOMAIN-CONTAINING PROTEIN 173"/>
    <property type="match status" value="1"/>
</dbReference>
<protein>
    <submittedName>
        <fullName evidence="5">Coiled-coil domain-containing protein 173 isoform X1</fullName>
    </submittedName>
</protein>
<dbReference type="GO" id="GO:0005879">
    <property type="term" value="C:axonemal microtubule"/>
    <property type="evidence" value="ECO:0007669"/>
    <property type="project" value="TreeGrafter"/>
</dbReference>
<feature type="coiled-coil region" evidence="2">
    <location>
        <begin position="204"/>
        <end position="238"/>
    </location>
</feature>
<evidence type="ECO:0000313" key="6">
    <source>
        <dbReference type="Proteomes" id="UP001205998"/>
    </source>
</evidence>
<evidence type="ECO:0000259" key="4">
    <source>
        <dbReference type="Pfam" id="PF13868"/>
    </source>
</evidence>
<feature type="coiled-coil region" evidence="2">
    <location>
        <begin position="89"/>
        <end position="127"/>
    </location>
</feature>
<proteinExistence type="predicted"/>
<name>A0AAD5B3J1_SILAS</name>
<sequence>MSVDSACVVQYGRRKGSTTRVNSAELNTKPTQAVDLREVTVLPMSEWRRIQDSVNRVNKQQESLIAAAKEREAKHLRSKELVKNWPNTIARQQQMRLEAKKIREEAEEEEKKRIDIEEAKFQEQKRKEEIEKAKTLQYYQTDRVKRFHSALLMTEVLKEREAQIELKKKINNASKEVEKEILSIIARKEALALQQEWLKTMEKKQKCLEVAESLKQQIKEHEQLREKQAMEHNKAAEEFWQLQELYNKEQITHNQKKQEEKKKNMKVYKEHLANKKIAQAAEAEKQKLEEERLQLFVKAKGKMMKLRKEKEAQMLREAQRHKEALVEKLEAYIQEHTTNEELISKAAAEAEAKQDKKQLEKNEKKAAMMKSQPQKNSRKEAQRHKEALVEKLEAYIQEYTTNEELISKAAAEAEAKQDQKQLEKNEKKAAMMKSIAKHREAVQKELEYKRQEEKQKAMEMLNAKKASDNIFLQKQLIKSQKMKEEAKMLQDTLIHQMAEKQAQEQSLKQQDQEFVVRNAELIAEEENQFQNYAKHVIQKASEAQKNISPLLKVTKEGFGGGRGPVFNGVRPSYQVLDQSGVQLPSYACRSAQLIKELHETPDIQKAKKRLGFTW</sequence>
<gene>
    <name evidence="5" type="ORF">C0J50_8307</name>
</gene>
<dbReference type="PANTHER" id="PTHR28663:SF1">
    <property type="entry name" value="CILIA- AND FLAGELLA- ASSOCIATED PROTEIN 210"/>
    <property type="match status" value="1"/>
</dbReference>
<organism evidence="5 6">
    <name type="scientific">Silurus asotus</name>
    <name type="common">Amur catfish</name>
    <name type="synonym">Parasilurus asotus</name>
    <dbReference type="NCBI Taxonomy" id="30991"/>
    <lineage>
        <taxon>Eukaryota</taxon>
        <taxon>Metazoa</taxon>
        <taxon>Chordata</taxon>
        <taxon>Craniata</taxon>
        <taxon>Vertebrata</taxon>
        <taxon>Euteleostomi</taxon>
        <taxon>Actinopterygii</taxon>
        <taxon>Neopterygii</taxon>
        <taxon>Teleostei</taxon>
        <taxon>Ostariophysi</taxon>
        <taxon>Siluriformes</taxon>
        <taxon>Siluridae</taxon>
        <taxon>Silurus</taxon>
    </lineage>
</organism>
<dbReference type="AlphaFoldDB" id="A0AAD5B3J1"/>
<evidence type="ECO:0000256" key="2">
    <source>
        <dbReference type="SAM" id="Coils"/>
    </source>
</evidence>
<evidence type="ECO:0000313" key="5">
    <source>
        <dbReference type="EMBL" id="KAI5628069.1"/>
    </source>
</evidence>
<dbReference type="Pfam" id="PF13868">
    <property type="entry name" value="TPH"/>
    <property type="match status" value="1"/>
</dbReference>
<evidence type="ECO:0000256" key="1">
    <source>
        <dbReference type="ARBA" id="ARBA00023054"/>
    </source>
</evidence>